<feature type="region of interest" description="Disordered" evidence="1">
    <location>
        <begin position="1"/>
        <end position="24"/>
    </location>
</feature>
<evidence type="ECO:0000313" key="3">
    <source>
        <dbReference type="Proteomes" id="UP000036305"/>
    </source>
</evidence>
<evidence type="ECO:0000313" key="2">
    <source>
        <dbReference type="EMBL" id="KLY40259.1"/>
    </source>
</evidence>
<evidence type="ECO:0000256" key="1">
    <source>
        <dbReference type="SAM" id="MobiDB-lite"/>
    </source>
</evidence>
<sequence length="81" mass="9246">MVFYLEDSKDDARGNAKEKPPPKERRLKVLRPCQTTRKAGTDPRPDLATLLSFVGKLCRYLHTSLTYGRFAKRPVKGGIRQ</sequence>
<gene>
    <name evidence="2" type="ORF">SK91_01824</name>
</gene>
<protein>
    <submittedName>
        <fullName evidence="2">Uncharacterized protein</fullName>
    </submittedName>
</protein>
<reference evidence="2 3" key="1">
    <citation type="submission" date="2015-06" db="EMBL/GenBank/DDBJ databases">
        <title>The Genome Sequence of None.</title>
        <authorList>
            <consortium name="The Broad Institute Genomics Platform"/>
            <consortium name="The Broad Institute Genome Sequencing Center for Infectious Disease"/>
            <person name="Earl A.M."/>
            <person name="Onderdonk A.B."/>
            <person name="Kirby J."/>
            <person name="Ferraro M.J."/>
            <person name="Huang S."/>
            <person name="Spencer M."/>
            <person name="Fodor A."/>
            <person name="Hooper D."/>
            <person name="Dekker J."/>
            <person name="O'Brien T."/>
            <person name="Quan V."/>
            <person name="Gombosev A."/>
            <person name="Delaney M."/>
            <person name="DuBois A."/>
            <person name="Ernst C."/>
            <person name="Kim D.S."/>
            <person name="Rossman W."/>
            <person name="Gohs F."/>
            <person name="Petruso H."/>
            <person name="Nozar T."/>
            <person name="Mougeot F."/>
            <person name="Manson-McGuire A."/>
            <person name="Young S."/>
            <person name="Abouelleil A."/>
            <person name="Cao P."/>
            <person name="Chapman S.B."/>
            <person name="Griggs A."/>
            <person name="Priest M."/>
            <person name="Shea T."/>
            <person name="Wortman I."/>
            <person name="Wortman J.R."/>
            <person name="Nusbaum C."/>
            <person name="Birren B."/>
        </authorList>
    </citation>
    <scope>NUCLEOTIDE SEQUENCE [LARGE SCALE GENOMIC DNA]</scope>
    <source>
        <strain evidence="2 3">MGH87</strain>
    </source>
</reference>
<keyword evidence="3" id="KW-1185">Reference proteome</keyword>
<proteinExistence type="predicted"/>
<name>A0ABR5GI95_9ENTR</name>
<dbReference type="EMBL" id="LEUS01000011">
    <property type="protein sequence ID" value="KLY40259.1"/>
    <property type="molecule type" value="Genomic_DNA"/>
</dbReference>
<accession>A0ABR5GI95</accession>
<organism evidence="2 3">
    <name type="scientific">Klebsiella michiganensis</name>
    <dbReference type="NCBI Taxonomy" id="1134687"/>
    <lineage>
        <taxon>Bacteria</taxon>
        <taxon>Pseudomonadati</taxon>
        <taxon>Pseudomonadota</taxon>
        <taxon>Gammaproteobacteria</taxon>
        <taxon>Enterobacterales</taxon>
        <taxon>Enterobacteriaceae</taxon>
        <taxon>Klebsiella/Raoultella group</taxon>
        <taxon>Klebsiella</taxon>
    </lineage>
</organism>
<dbReference type="Proteomes" id="UP000036305">
    <property type="component" value="Unassembled WGS sequence"/>
</dbReference>
<comment type="caution">
    <text evidence="2">The sequence shown here is derived from an EMBL/GenBank/DDBJ whole genome shotgun (WGS) entry which is preliminary data.</text>
</comment>